<dbReference type="SUPFAM" id="SSF47598">
    <property type="entry name" value="Ribbon-helix-helix"/>
    <property type="match status" value="1"/>
</dbReference>
<evidence type="ECO:0000313" key="1">
    <source>
        <dbReference type="EMBL" id="TWH97621.1"/>
    </source>
</evidence>
<name>A0A562KQC5_SPHWJ</name>
<dbReference type="RefSeq" id="WP_145071674.1">
    <property type="nucleotide sequence ID" value="NZ_JACIIY010000001.1"/>
</dbReference>
<gene>
    <name evidence="1" type="ORF">IQ35_00218</name>
</gene>
<evidence type="ECO:0000313" key="2">
    <source>
        <dbReference type="Proteomes" id="UP000316624"/>
    </source>
</evidence>
<dbReference type="EMBL" id="VLKK01000001">
    <property type="protein sequence ID" value="TWH97621.1"/>
    <property type="molecule type" value="Genomic_DNA"/>
</dbReference>
<accession>A0A562KQC5</accession>
<dbReference type="Gene3D" id="1.10.1220.10">
    <property type="entry name" value="Met repressor-like"/>
    <property type="match status" value="1"/>
</dbReference>
<keyword evidence="2" id="KW-1185">Reference proteome</keyword>
<organism evidence="1 2">
    <name type="scientific">Sphingobium wenxiniae (strain DSM 21828 / CGMCC 1.7748 / JZ-1)</name>
    <dbReference type="NCBI Taxonomy" id="595605"/>
    <lineage>
        <taxon>Bacteria</taxon>
        <taxon>Pseudomonadati</taxon>
        <taxon>Pseudomonadota</taxon>
        <taxon>Alphaproteobacteria</taxon>
        <taxon>Sphingomonadales</taxon>
        <taxon>Sphingomonadaceae</taxon>
        <taxon>Sphingobium</taxon>
    </lineage>
</organism>
<dbReference type="GO" id="GO:0006355">
    <property type="term" value="P:regulation of DNA-templated transcription"/>
    <property type="evidence" value="ECO:0007669"/>
    <property type="project" value="InterPro"/>
</dbReference>
<comment type="caution">
    <text evidence="1">The sequence shown here is derived from an EMBL/GenBank/DDBJ whole genome shotgun (WGS) entry which is preliminary data.</text>
</comment>
<dbReference type="InterPro" id="IPR013321">
    <property type="entry name" value="Arc_rbn_hlx_hlx"/>
</dbReference>
<proteinExistence type="predicted"/>
<dbReference type="AlphaFoldDB" id="A0A562KQC5"/>
<protein>
    <submittedName>
        <fullName evidence="1">Uncharacterized protein</fullName>
    </submittedName>
</protein>
<dbReference type="InterPro" id="IPR010985">
    <property type="entry name" value="Ribbon_hlx_hlx"/>
</dbReference>
<reference evidence="1 2" key="1">
    <citation type="journal article" date="2015" name="Stand. Genomic Sci.">
        <title>Genomic Encyclopedia of Bacterial and Archaeal Type Strains, Phase III: the genomes of soil and plant-associated and newly described type strains.</title>
        <authorList>
            <person name="Whitman W.B."/>
            <person name="Woyke T."/>
            <person name="Klenk H.P."/>
            <person name="Zhou Y."/>
            <person name="Lilburn T.G."/>
            <person name="Beck B.J."/>
            <person name="De Vos P."/>
            <person name="Vandamme P."/>
            <person name="Eisen J.A."/>
            <person name="Garrity G."/>
            <person name="Hugenholtz P."/>
            <person name="Kyrpides N.C."/>
        </authorList>
    </citation>
    <scope>NUCLEOTIDE SEQUENCE [LARGE SCALE GENOMIC DNA]</scope>
    <source>
        <strain evidence="1 2">CGMCC 1.7748</strain>
    </source>
</reference>
<sequence>MPEAKPIASLTSGLLARKGAAQPAMRRPMLGLELSGSAALAQDDLGWNDMGGDMPVAPLPRPLEPSPLAGLTPMANIVPQETPVPAVIAERNELAERVADALLTGKRNAGASRKAAFTLRLDAERHLRLRLACAVEGRSAQQIVTDAVDKYLSGIPEIDRLAQQVPPMRGVK</sequence>
<dbReference type="Proteomes" id="UP000316624">
    <property type="component" value="Unassembled WGS sequence"/>
</dbReference>